<organism evidence="1 2">
    <name type="scientific">Camellia lanceoleosa</name>
    <dbReference type="NCBI Taxonomy" id="1840588"/>
    <lineage>
        <taxon>Eukaryota</taxon>
        <taxon>Viridiplantae</taxon>
        <taxon>Streptophyta</taxon>
        <taxon>Embryophyta</taxon>
        <taxon>Tracheophyta</taxon>
        <taxon>Spermatophyta</taxon>
        <taxon>Magnoliopsida</taxon>
        <taxon>eudicotyledons</taxon>
        <taxon>Gunneridae</taxon>
        <taxon>Pentapetalae</taxon>
        <taxon>asterids</taxon>
        <taxon>Ericales</taxon>
        <taxon>Theaceae</taxon>
        <taxon>Camellia</taxon>
    </lineage>
</organism>
<dbReference type="Proteomes" id="UP001060215">
    <property type="component" value="Chromosome 14"/>
</dbReference>
<sequence>MGSFVREEGHIYSLATYGDLLYTGSDSKNIRVWKNQKEFSRFKLNSGLVKAIVIANEIIFTSHQDRKIRLWKVSAKNPTIHK</sequence>
<accession>A0ACC0FKW7</accession>
<keyword evidence="2" id="KW-1185">Reference proteome</keyword>
<evidence type="ECO:0000313" key="1">
    <source>
        <dbReference type="EMBL" id="KAI7989473.1"/>
    </source>
</evidence>
<name>A0ACC0FKW7_9ERIC</name>
<dbReference type="EMBL" id="CM045771">
    <property type="protein sequence ID" value="KAI7989473.1"/>
    <property type="molecule type" value="Genomic_DNA"/>
</dbReference>
<reference evidence="1 2" key="1">
    <citation type="journal article" date="2022" name="Plant J.">
        <title>Chromosome-level genome of Camellia lanceoleosa provides a valuable resource for understanding genome evolution and self-incompatibility.</title>
        <authorList>
            <person name="Gong W."/>
            <person name="Xiao S."/>
            <person name="Wang L."/>
            <person name="Liao Z."/>
            <person name="Chang Y."/>
            <person name="Mo W."/>
            <person name="Hu G."/>
            <person name="Li W."/>
            <person name="Zhao G."/>
            <person name="Zhu H."/>
            <person name="Hu X."/>
            <person name="Ji K."/>
            <person name="Xiang X."/>
            <person name="Song Q."/>
            <person name="Yuan D."/>
            <person name="Jin S."/>
            <person name="Zhang L."/>
        </authorList>
    </citation>
    <scope>NUCLEOTIDE SEQUENCE [LARGE SCALE GENOMIC DNA]</scope>
    <source>
        <strain evidence="1">SQ_2022a</strain>
    </source>
</reference>
<gene>
    <name evidence="1" type="ORF">LOK49_LG13G02280</name>
</gene>
<protein>
    <submittedName>
        <fullName evidence="1">Protein JINGUBANG</fullName>
    </submittedName>
</protein>
<comment type="caution">
    <text evidence="1">The sequence shown here is derived from an EMBL/GenBank/DDBJ whole genome shotgun (WGS) entry which is preliminary data.</text>
</comment>
<proteinExistence type="predicted"/>
<evidence type="ECO:0000313" key="2">
    <source>
        <dbReference type="Proteomes" id="UP001060215"/>
    </source>
</evidence>